<sequence>MSATVPVHCTFVMPCSVAYVATTQHIINSPVITVAAFCLPVKQKTKVPISRRTACAQLMLPPQGPLHAEKLRPLWETITFTIAYGKHVAIEWTRERCIKKLTNSDPQIIRHVRLEQNPLFERMPSCKFHIL</sequence>
<evidence type="ECO:0000313" key="3">
    <source>
        <dbReference type="WBParaSite" id="ACOC_0000460801-mRNA-1"/>
    </source>
</evidence>
<evidence type="ECO:0000313" key="2">
    <source>
        <dbReference type="Proteomes" id="UP000267027"/>
    </source>
</evidence>
<dbReference type="WBParaSite" id="ACOC_0000460801-mRNA-1">
    <property type="protein sequence ID" value="ACOC_0000460801-mRNA-1"/>
    <property type="gene ID" value="ACOC_0000460801"/>
</dbReference>
<organism evidence="3">
    <name type="scientific">Angiostrongylus costaricensis</name>
    <name type="common">Nematode worm</name>
    <dbReference type="NCBI Taxonomy" id="334426"/>
    <lineage>
        <taxon>Eukaryota</taxon>
        <taxon>Metazoa</taxon>
        <taxon>Ecdysozoa</taxon>
        <taxon>Nematoda</taxon>
        <taxon>Chromadorea</taxon>
        <taxon>Rhabditida</taxon>
        <taxon>Rhabditina</taxon>
        <taxon>Rhabditomorpha</taxon>
        <taxon>Strongyloidea</taxon>
        <taxon>Metastrongylidae</taxon>
        <taxon>Angiostrongylus</taxon>
    </lineage>
</organism>
<dbReference type="AlphaFoldDB" id="A0A0R3PJH8"/>
<protein>
    <submittedName>
        <fullName evidence="3">Secreted protein</fullName>
    </submittedName>
</protein>
<name>A0A0R3PJH8_ANGCS</name>
<reference evidence="1 2" key="2">
    <citation type="submission" date="2018-11" db="EMBL/GenBank/DDBJ databases">
        <authorList>
            <consortium name="Pathogen Informatics"/>
        </authorList>
    </citation>
    <scope>NUCLEOTIDE SEQUENCE [LARGE SCALE GENOMIC DNA]</scope>
    <source>
        <strain evidence="1 2">Costa Rica</strain>
    </source>
</reference>
<reference evidence="3" key="1">
    <citation type="submission" date="2017-02" db="UniProtKB">
        <authorList>
            <consortium name="WormBaseParasite"/>
        </authorList>
    </citation>
    <scope>IDENTIFICATION</scope>
</reference>
<dbReference type="OrthoDB" id="5832646at2759"/>
<dbReference type="EMBL" id="UYYA01003821">
    <property type="protein sequence ID" value="VDM56194.1"/>
    <property type="molecule type" value="Genomic_DNA"/>
</dbReference>
<gene>
    <name evidence="1" type="ORF">ACOC_LOCUS4609</name>
</gene>
<keyword evidence="2" id="KW-1185">Reference proteome</keyword>
<dbReference type="Proteomes" id="UP000267027">
    <property type="component" value="Unassembled WGS sequence"/>
</dbReference>
<proteinExistence type="predicted"/>
<accession>A0A0R3PJH8</accession>
<evidence type="ECO:0000313" key="1">
    <source>
        <dbReference type="EMBL" id="VDM56194.1"/>
    </source>
</evidence>